<reference evidence="1" key="1">
    <citation type="submission" date="2023-07" db="EMBL/GenBank/DDBJ databases">
        <title>First report of Ralstonia pseudosolanacearum infecting Boesenbergia rotunda from Thailand.</title>
        <authorList>
            <person name="Carroll S."/>
            <person name="McGreig S."/>
            <person name="Bryning A."/>
            <person name="Vicente J.G."/>
            <person name="Aspin A."/>
        </authorList>
    </citation>
    <scope>NUCLEOTIDE SEQUENCE</scope>
</reference>
<dbReference type="InterPro" id="IPR020335">
    <property type="entry name" value="Phage_T7_Gp13"/>
</dbReference>
<name>A0AA49ENA6_9CAUD</name>
<evidence type="ECO:0000313" key="1">
    <source>
        <dbReference type="EMBL" id="WEM05536.1"/>
    </source>
</evidence>
<sequence length="156" mass="18099">MSAEAKRSKPFVRLATREDCLILAQTMREEDIEECRLTLGLSAEQSLLLSFRLGETFTIQWGDEVVAMFGHYGAPGIYGVPWMLASPLLPKIAKSFLKECRVYVQALLEVYGHLENYVWVENGVHVKWLQWLGFEFDRPAPYGIEDQLFQRFYMKE</sequence>
<dbReference type="EMBL" id="OR367448">
    <property type="protein sequence ID" value="WEM05536.1"/>
    <property type="molecule type" value="Genomic_DNA"/>
</dbReference>
<proteinExistence type="predicted"/>
<gene>
    <name evidence="1" type="ORF">HIBIKMCM_00046</name>
</gene>
<evidence type="ECO:0000313" key="2">
    <source>
        <dbReference type="Proteomes" id="UP001182455"/>
    </source>
</evidence>
<dbReference type="Proteomes" id="UP001182455">
    <property type="component" value="Segment"/>
</dbReference>
<organism evidence="1 2">
    <name type="scientific">Ralstonia phage BOESR1</name>
    <dbReference type="NCBI Taxonomy" id="3034917"/>
    <lineage>
        <taxon>Viruses</taxon>
        <taxon>Duplodnaviria</taxon>
        <taxon>Heunggongvirae</taxon>
        <taxon>Uroviricota</taxon>
        <taxon>Caudoviricetes</taxon>
        <taxon>Autographivirales</taxon>
        <taxon>Autographivirales incertae sedis</taxon>
        <taxon>Boesrvirus</taxon>
        <taxon>Boesrvirus BOESR1</taxon>
    </lineage>
</organism>
<dbReference type="Pfam" id="PF11090">
    <property type="entry name" value="Phage_T7_Gp13"/>
    <property type="match status" value="1"/>
</dbReference>
<accession>A0AA49ENA6</accession>
<keyword evidence="2" id="KW-1185">Reference proteome</keyword>
<protein>
    <submittedName>
        <fullName evidence="1">Internal virion protein</fullName>
    </submittedName>
</protein>